<evidence type="ECO:0000313" key="1">
    <source>
        <dbReference type="EMBL" id="QRD92909.1"/>
    </source>
</evidence>
<keyword evidence="2" id="KW-1185">Reference proteome</keyword>
<gene>
    <name evidence="1" type="ORF">F9C07_13314</name>
</gene>
<protein>
    <submittedName>
        <fullName evidence="1">Uncharacterized protein</fullName>
    </submittedName>
</protein>
<organism evidence="1 2">
    <name type="scientific">Aspergillus flavus (strain ATCC 200026 / FGSC A1120 / IAM 13836 / NRRL 3357 / JCM 12722 / SRRC 167)</name>
    <dbReference type="NCBI Taxonomy" id="332952"/>
    <lineage>
        <taxon>Eukaryota</taxon>
        <taxon>Fungi</taxon>
        <taxon>Dikarya</taxon>
        <taxon>Ascomycota</taxon>
        <taxon>Pezizomycotina</taxon>
        <taxon>Eurotiomycetes</taxon>
        <taxon>Eurotiomycetidae</taxon>
        <taxon>Eurotiales</taxon>
        <taxon>Aspergillaceae</taxon>
        <taxon>Aspergillus</taxon>
        <taxon>Aspergillus subgen. Circumdati</taxon>
    </lineage>
</organism>
<dbReference type="VEuPathDB" id="FungiDB:F9C07_13314"/>
<dbReference type="EMBL" id="CP044616">
    <property type="protein sequence ID" value="QRD92909.1"/>
    <property type="molecule type" value="Genomic_DNA"/>
</dbReference>
<reference evidence="2" key="1">
    <citation type="journal article" date="2021" name="G3 (Bethesda)">
        <title>Chromosome assembled and annotated genome sequence of Aspergillus flavus NRRL 3357.</title>
        <authorList>
            <person name="Skerker J.M."/>
            <person name="Pianalto K.M."/>
            <person name="Mondo S.J."/>
            <person name="Yang K."/>
            <person name="Arkin A.P."/>
            <person name="Keller N.P."/>
            <person name="Grigoriev I.V."/>
            <person name="Louise Glass N.L."/>
        </authorList>
    </citation>
    <scope>NUCLEOTIDE SEQUENCE [LARGE SCALE GENOMIC DNA]</scope>
    <source>
        <strain evidence="2">ATCC 200026 / FGSC A1120 / IAM 13836 / NRRL 3357 / JCM 12722 / SRRC 167</strain>
    </source>
</reference>
<evidence type="ECO:0000313" key="2">
    <source>
        <dbReference type="Proteomes" id="UP000596276"/>
    </source>
</evidence>
<proteinExistence type="predicted"/>
<name>A0A7U2R1Z1_ASPFN</name>
<dbReference type="AlphaFoldDB" id="A0A7U2R1Z1"/>
<sequence>MAYTDTPLLVPYEGSMYWYHEWYCCIHYKDIAIDGLSDDTSQWKELLVLSMEPSP</sequence>
<dbReference type="Proteomes" id="UP000596276">
    <property type="component" value="Chromosome 8"/>
</dbReference>
<accession>A0A7U2R1Z1</accession>